<gene>
    <name evidence="2" type="ORF">FN924_14860</name>
</gene>
<evidence type="ECO:0000313" key="2">
    <source>
        <dbReference type="EMBL" id="QDP41351.1"/>
    </source>
</evidence>
<keyword evidence="1" id="KW-1133">Transmembrane helix</keyword>
<evidence type="ECO:0000256" key="1">
    <source>
        <dbReference type="SAM" id="Phobius"/>
    </source>
</evidence>
<proteinExistence type="predicted"/>
<evidence type="ECO:0000313" key="3">
    <source>
        <dbReference type="Proteomes" id="UP000315215"/>
    </source>
</evidence>
<keyword evidence="1" id="KW-0472">Membrane</keyword>
<organism evidence="2 3">
    <name type="scientific">Radiobacillus deserti</name>
    <dbReference type="NCBI Taxonomy" id="2594883"/>
    <lineage>
        <taxon>Bacteria</taxon>
        <taxon>Bacillati</taxon>
        <taxon>Bacillota</taxon>
        <taxon>Bacilli</taxon>
        <taxon>Bacillales</taxon>
        <taxon>Bacillaceae</taxon>
        <taxon>Radiobacillus</taxon>
    </lineage>
</organism>
<reference evidence="2 3" key="1">
    <citation type="submission" date="2019-07" db="EMBL/GenBank/DDBJ databases">
        <authorList>
            <person name="Li J."/>
        </authorList>
    </citation>
    <scope>NUCLEOTIDE SEQUENCE [LARGE SCALE GENOMIC DNA]</scope>
    <source>
        <strain evidence="2 3">TKL69</strain>
    </source>
</reference>
<sequence>MTSWWWKWIAVCFIGLATFSIAELLVMAYFDGAPITLHGLAGEWGVIIGILFTAILVLFVVVFFYVFARVNEFLERDIPRDFEKET</sequence>
<protein>
    <submittedName>
        <fullName evidence="2">Uncharacterized protein</fullName>
    </submittedName>
</protein>
<keyword evidence="1" id="KW-0812">Transmembrane</keyword>
<dbReference type="Proteomes" id="UP000315215">
    <property type="component" value="Chromosome"/>
</dbReference>
<dbReference type="AlphaFoldDB" id="A0A516KJ00"/>
<accession>A0A516KJ00</accession>
<dbReference type="OrthoDB" id="9878081at2"/>
<dbReference type="RefSeq" id="WP_143895809.1">
    <property type="nucleotide sequence ID" value="NZ_CP041666.1"/>
</dbReference>
<name>A0A516KJ00_9BACI</name>
<dbReference type="EMBL" id="CP041666">
    <property type="protein sequence ID" value="QDP41351.1"/>
    <property type="molecule type" value="Genomic_DNA"/>
</dbReference>
<keyword evidence="3" id="KW-1185">Reference proteome</keyword>
<dbReference type="KEGG" id="aqt:FN924_14860"/>
<feature type="transmembrane region" description="Helical" evidence="1">
    <location>
        <begin position="44"/>
        <end position="68"/>
    </location>
</feature>